<comment type="caution">
    <text evidence="1">The sequence shown here is derived from an EMBL/GenBank/DDBJ whole genome shotgun (WGS) entry which is preliminary data.</text>
</comment>
<evidence type="ECO:0000313" key="2">
    <source>
        <dbReference type="Proteomes" id="UP000436692"/>
    </source>
</evidence>
<organism evidence="1 2">
    <name type="scientific">Agrobacterium vitis</name>
    <name type="common">Rhizobium vitis</name>
    <dbReference type="NCBI Taxonomy" id="373"/>
    <lineage>
        <taxon>Bacteria</taxon>
        <taxon>Pseudomonadati</taxon>
        <taxon>Pseudomonadota</taxon>
        <taxon>Alphaproteobacteria</taxon>
        <taxon>Hyphomicrobiales</taxon>
        <taxon>Rhizobiaceae</taxon>
        <taxon>Rhizobium/Agrobacterium group</taxon>
        <taxon>Agrobacterium</taxon>
    </lineage>
</organism>
<accession>A0AAE4W948</accession>
<proteinExistence type="predicted"/>
<dbReference type="RefSeq" id="WP_156546755.1">
    <property type="nucleotide sequence ID" value="NZ_JABAEJ010000001.1"/>
</dbReference>
<protein>
    <submittedName>
        <fullName evidence="1">Uncharacterized protein</fullName>
    </submittedName>
</protein>
<dbReference type="EMBL" id="WPHM01000001">
    <property type="protein sequence ID" value="MUZ56144.1"/>
    <property type="molecule type" value="Genomic_DNA"/>
</dbReference>
<evidence type="ECO:0000313" key="1">
    <source>
        <dbReference type="EMBL" id="MUZ56144.1"/>
    </source>
</evidence>
<dbReference type="AlphaFoldDB" id="A0AAE4W948"/>
<gene>
    <name evidence="1" type="ORF">GOZ95_01580</name>
</gene>
<reference evidence="1 2" key="1">
    <citation type="submission" date="2019-12" db="EMBL/GenBank/DDBJ databases">
        <title>Whole-genome sequencing of Allorhizobium vitis.</title>
        <authorList>
            <person name="Gan H.M."/>
            <person name="Szegedi E."/>
            <person name="Burr T."/>
            <person name="Savka M.A."/>
        </authorList>
    </citation>
    <scope>NUCLEOTIDE SEQUENCE [LARGE SCALE GENOMIC DNA]</scope>
    <source>
        <strain evidence="1 2">CG989</strain>
    </source>
</reference>
<name>A0AAE4W948_AGRVI</name>
<dbReference type="Proteomes" id="UP000436692">
    <property type="component" value="Unassembled WGS sequence"/>
</dbReference>
<sequence length="230" mass="26151">MRVRWYGLRTELRTNVIAAHLKKMPYRDGSPDGFVVEQLRPNFIDACLIQRLQTTHETIDPFGHQEKFELVEYLRTHFRISPDTSSLELRDPGRTGSRLISRLMEALNHRFSIEETSIDPLAWATRFREIVGVYGSIERVQIGSVAIADSAVGQLLVKGSGDIADAAIKFIAPADYSLEKVQLRFRSTRGSISFQRNASVILSSSFDEQWMDALRDSLREIQSVRVVDHS</sequence>